<evidence type="ECO:0000256" key="4">
    <source>
        <dbReference type="ARBA" id="ARBA00022691"/>
    </source>
</evidence>
<dbReference type="PANTHER" id="PTHR10867:SF17">
    <property type="entry name" value="NICOTINAMIDE N-METHYLTRANSFERASE"/>
    <property type="match status" value="1"/>
</dbReference>
<evidence type="ECO:0000313" key="6">
    <source>
        <dbReference type="Proteomes" id="UP000001593"/>
    </source>
</evidence>
<protein>
    <recommendedName>
        <fullName evidence="7">Nicotinamide N-methyltransferase-like</fullName>
    </recommendedName>
</protein>
<dbReference type="eggNOG" id="KOG4564">
    <property type="taxonomic scope" value="Eukaryota"/>
</dbReference>
<dbReference type="AlphaFoldDB" id="A7RZ46"/>
<evidence type="ECO:0000256" key="1">
    <source>
        <dbReference type="ARBA" id="ARBA00007996"/>
    </source>
</evidence>
<dbReference type="EMBL" id="DS469555">
    <property type="protein sequence ID" value="EDO43294.1"/>
    <property type="molecule type" value="Genomic_DNA"/>
</dbReference>
<dbReference type="STRING" id="45351.A7RZ46"/>
<dbReference type="InParanoid" id="A7RZ46"/>
<sequence>MEFGGGPTIYSLVSACTHAKGITFCEYNKNNRAAVSAWLEKKKEAFDWSNLFEYIVCELEGKSKDEALKRQDELREKIKIILPCDVKEDDIVKFPEGSQDTRPPFDVVSSSLCLEVAVESDAEYEMVVAKLANFVKPGGYLIMQGVLNESHYTVNGVMFHSFPLTKELIVRSIEMAGMTGIEFKKHECKDDSKDSDHDGLYFVSGVKV</sequence>
<dbReference type="NCBIfam" id="NF041360">
    <property type="entry name" value="GntF_guanitoxin"/>
    <property type="match status" value="1"/>
</dbReference>
<dbReference type="SUPFAM" id="SSF53335">
    <property type="entry name" value="S-adenosyl-L-methionine-dependent methyltransferases"/>
    <property type="match status" value="1"/>
</dbReference>
<dbReference type="GO" id="GO:0008170">
    <property type="term" value="F:N-methyltransferase activity"/>
    <property type="evidence" value="ECO:0000318"/>
    <property type="project" value="GO_Central"/>
</dbReference>
<name>A7RZ46_NEMVE</name>
<gene>
    <name evidence="5" type="ORF">NEMVEDRAFT_v1g164399</name>
</gene>
<dbReference type="GO" id="GO:0005829">
    <property type="term" value="C:cytosol"/>
    <property type="evidence" value="ECO:0000318"/>
    <property type="project" value="GO_Central"/>
</dbReference>
<evidence type="ECO:0000313" key="5">
    <source>
        <dbReference type="EMBL" id="EDO43294.1"/>
    </source>
</evidence>
<dbReference type="OrthoDB" id="5945614at2759"/>
<dbReference type="GO" id="GO:0032259">
    <property type="term" value="P:methylation"/>
    <property type="evidence" value="ECO:0007669"/>
    <property type="project" value="UniProtKB-KW"/>
</dbReference>
<keyword evidence="4" id="KW-0949">S-adenosyl-L-methionine</keyword>
<proteinExistence type="inferred from homology"/>
<dbReference type="KEGG" id="nve:5515270"/>
<keyword evidence="2" id="KW-0489">Methyltransferase</keyword>
<dbReference type="InterPro" id="IPR053384">
    <property type="entry name" value="SAM-dep_methyltransferase"/>
</dbReference>
<dbReference type="InterPro" id="IPR000940">
    <property type="entry name" value="NNMT_TEMT_trans"/>
</dbReference>
<accession>A7RZ46</accession>
<organism evidence="5 6">
    <name type="scientific">Nematostella vectensis</name>
    <name type="common">Starlet sea anemone</name>
    <dbReference type="NCBI Taxonomy" id="45351"/>
    <lineage>
        <taxon>Eukaryota</taxon>
        <taxon>Metazoa</taxon>
        <taxon>Cnidaria</taxon>
        <taxon>Anthozoa</taxon>
        <taxon>Hexacorallia</taxon>
        <taxon>Actiniaria</taxon>
        <taxon>Edwardsiidae</taxon>
        <taxon>Nematostella</taxon>
    </lineage>
</organism>
<dbReference type="Pfam" id="PF01234">
    <property type="entry name" value="NNMT_PNMT_TEMT"/>
    <property type="match status" value="1"/>
</dbReference>
<evidence type="ECO:0000256" key="2">
    <source>
        <dbReference type="ARBA" id="ARBA00022603"/>
    </source>
</evidence>
<dbReference type="Proteomes" id="UP000001593">
    <property type="component" value="Unassembled WGS sequence"/>
</dbReference>
<comment type="similarity">
    <text evidence="1">Belongs to the class I-like SAM-binding methyltransferase superfamily. NNMT/PNMT/TEMT family.</text>
</comment>
<evidence type="ECO:0000256" key="3">
    <source>
        <dbReference type="ARBA" id="ARBA00022679"/>
    </source>
</evidence>
<evidence type="ECO:0008006" key="7">
    <source>
        <dbReference type="Google" id="ProtNLM"/>
    </source>
</evidence>
<dbReference type="InterPro" id="IPR029063">
    <property type="entry name" value="SAM-dependent_MTases_sf"/>
</dbReference>
<keyword evidence="3" id="KW-0808">Transferase</keyword>
<dbReference type="PANTHER" id="PTHR10867">
    <property type="entry name" value="NNMT/PNMT/TEMT FAMILY MEMBER"/>
    <property type="match status" value="1"/>
</dbReference>
<dbReference type="PhylomeDB" id="A7RZ46"/>
<reference evidence="5 6" key="1">
    <citation type="journal article" date="2007" name="Science">
        <title>Sea anemone genome reveals ancestral eumetazoan gene repertoire and genomic organization.</title>
        <authorList>
            <person name="Putnam N.H."/>
            <person name="Srivastava M."/>
            <person name="Hellsten U."/>
            <person name="Dirks B."/>
            <person name="Chapman J."/>
            <person name="Salamov A."/>
            <person name="Terry A."/>
            <person name="Shapiro H."/>
            <person name="Lindquist E."/>
            <person name="Kapitonov V.V."/>
            <person name="Jurka J."/>
            <person name="Genikhovich G."/>
            <person name="Grigoriev I.V."/>
            <person name="Lucas S.M."/>
            <person name="Steele R.E."/>
            <person name="Finnerty J.R."/>
            <person name="Technau U."/>
            <person name="Martindale M.Q."/>
            <person name="Rokhsar D.S."/>
        </authorList>
    </citation>
    <scope>NUCLEOTIDE SEQUENCE [LARGE SCALE GENOMIC DNA]</scope>
    <source>
        <strain evidence="6">CH2 X CH6</strain>
    </source>
</reference>
<keyword evidence="6" id="KW-1185">Reference proteome</keyword>
<dbReference type="HOGENOM" id="CLU_082526_1_0_1"/>
<dbReference type="OMA" id="CMYTAMA"/>
<dbReference type="PROSITE" id="PS51681">
    <property type="entry name" value="SAM_MT_NNMT_PNMT_TEMT"/>
    <property type="match status" value="1"/>
</dbReference>
<dbReference type="Gene3D" id="3.40.50.150">
    <property type="entry name" value="Vaccinia Virus protein VP39"/>
    <property type="match status" value="1"/>
</dbReference>